<proteinExistence type="predicted"/>
<comment type="caution">
    <text evidence="2">The sequence shown here is derived from an EMBL/GenBank/DDBJ whole genome shotgun (WGS) entry which is preliminary data.</text>
</comment>
<keyword evidence="1" id="KW-0472">Membrane</keyword>
<keyword evidence="3" id="KW-1185">Reference proteome</keyword>
<keyword evidence="1" id="KW-1133">Transmembrane helix</keyword>
<feature type="transmembrane region" description="Helical" evidence="1">
    <location>
        <begin position="32"/>
        <end position="53"/>
    </location>
</feature>
<keyword evidence="1" id="KW-0812">Transmembrane</keyword>
<protein>
    <submittedName>
        <fullName evidence="2">Uncharacterized protein</fullName>
    </submittedName>
</protein>
<feature type="transmembrane region" description="Helical" evidence="1">
    <location>
        <begin position="59"/>
        <end position="83"/>
    </location>
</feature>
<name>A0A918S669_9FLAO</name>
<dbReference type="Proteomes" id="UP000610456">
    <property type="component" value="Unassembled WGS sequence"/>
</dbReference>
<reference evidence="2" key="2">
    <citation type="submission" date="2020-09" db="EMBL/GenBank/DDBJ databases">
        <authorList>
            <person name="Sun Q."/>
            <person name="Kim S."/>
        </authorList>
    </citation>
    <scope>NUCLEOTIDE SEQUENCE</scope>
    <source>
        <strain evidence="2">KCTC 12719</strain>
    </source>
</reference>
<sequence length="241" mass="28187">MFLERIAVFTLQVRAKVLTLFHYLLRETDSQLGQIFFTCCLIFLTWLLLYTWITAYALWFKISFTIVYLVSSLLCVTAIYFIVKRKRIRTSSKTLQVYTLNDDSLGTMQQFNLKAIALTNVQADAVFKAFSVKYLDGTFQSFQSLIHLKPVSLRKRLVWKDLSPKRAKQVNRQTLLEFLSQLMIGFENLENNQIKELVDHYFILKNPVGSTQTLSTKNISDWRTNKAAYLKEISKIFQQHL</sequence>
<dbReference type="AlphaFoldDB" id="A0A918S669"/>
<evidence type="ECO:0000256" key="1">
    <source>
        <dbReference type="SAM" id="Phobius"/>
    </source>
</evidence>
<gene>
    <name evidence="2" type="ORF">GCM10007103_00090</name>
</gene>
<organism evidence="2 3">
    <name type="scientific">Salinimicrobium marinum</name>
    <dbReference type="NCBI Taxonomy" id="680283"/>
    <lineage>
        <taxon>Bacteria</taxon>
        <taxon>Pseudomonadati</taxon>
        <taxon>Bacteroidota</taxon>
        <taxon>Flavobacteriia</taxon>
        <taxon>Flavobacteriales</taxon>
        <taxon>Flavobacteriaceae</taxon>
        <taxon>Salinimicrobium</taxon>
    </lineage>
</organism>
<evidence type="ECO:0000313" key="2">
    <source>
        <dbReference type="EMBL" id="GHA23014.1"/>
    </source>
</evidence>
<evidence type="ECO:0000313" key="3">
    <source>
        <dbReference type="Proteomes" id="UP000610456"/>
    </source>
</evidence>
<accession>A0A918S669</accession>
<dbReference type="EMBL" id="BMXB01000001">
    <property type="protein sequence ID" value="GHA23014.1"/>
    <property type="molecule type" value="Genomic_DNA"/>
</dbReference>
<reference evidence="2" key="1">
    <citation type="journal article" date="2014" name="Int. J. Syst. Evol. Microbiol.">
        <title>Complete genome sequence of Corynebacterium casei LMG S-19264T (=DSM 44701T), isolated from a smear-ripened cheese.</title>
        <authorList>
            <consortium name="US DOE Joint Genome Institute (JGI-PGF)"/>
            <person name="Walter F."/>
            <person name="Albersmeier A."/>
            <person name="Kalinowski J."/>
            <person name="Ruckert C."/>
        </authorList>
    </citation>
    <scope>NUCLEOTIDE SEQUENCE</scope>
    <source>
        <strain evidence="2">KCTC 12719</strain>
    </source>
</reference>